<sequence>MARTKQLRQEENRLADLMNIGVLTTRF</sequence>
<feature type="non-terminal residue" evidence="1">
    <location>
        <position position="27"/>
    </location>
</feature>
<evidence type="ECO:0000313" key="1">
    <source>
        <dbReference type="EMBL" id="MBB6073267.1"/>
    </source>
</evidence>
<proteinExistence type="predicted"/>
<accession>A0A841H5B3</accession>
<dbReference type="Proteomes" id="UP000582837">
    <property type="component" value="Unassembled WGS sequence"/>
</dbReference>
<keyword evidence="2" id="KW-1185">Reference proteome</keyword>
<reference evidence="1 2" key="1">
    <citation type="submission" date="2020-08" db="EMBL/GenBank/DDBJ databases">
        <title>Genomic Encyclopedia of Type Strains, Phase IV (KMG-IV): sequencing the most valuable type-strain genomes for metagenomic binning, comparative biology and taxonomic classification.</title>
        <authorList>
            <person name="Goeker M."/>
        </authorList>
    </citation>
    <scope>NUCLEOTIDE SEQUENCE [LARGE SCALE GENOMIC DNA]</scope>
    <source>
        <strain evidence="1 2">DSM 29007</strain>
    </source>
</reference>
<dbReference type="AlphaFoldDB" id="A0A841H5B3"/>
<name>A0A841H5B3_9BACT</name>
<protein>
    <submittedName>
        <fullName evidence="1">Uncharacterized protein</fullName>
    </submittedName>
</protein>
<gene>
    <name evidence="1" type="ORF">HNQ61_004934</name>
</gene>
<evidence type="ECO:0000313" key="2">
    <source>
        <dbReference type="Proteomes" id="UP000582837"/>
    </source>
</evidence>
<comment type="caution">
    <text evidence="1">The sequence shown here is derived from an EMBL/GenBank/DDBJ whole genome shotgun (WGS) entry which is preliminary data.</text>
</comment>
<organism evidence="1 2">
    <name type="scientific">Longimicrobium terrae</name>
    <dbReference type="NCBI Taxonomy" id="1639882"/>
    <lineage>
        <taxon>Bacteria</taxon>
        <taxon>Pseudomonadati</taxon>
        <taxon>Gemmatimonadota</taxon>
        <taxon>Longimicrobiia</taxon>
        <taxon>Longimicrobiales</taxon>
        <taxon>Longimicrobiaceae</taxon>
        <taxon>Longimicrobium</taxon>
    </lineage>
</organism>
<dbReference type="EMBL" id="JACHIA010000023">
    <property type="protein sequence ID" value="MBB6073267.1"/>
    <property type="molecule type" value="Genomic_DNA"/>
</dbReference>